<accession>A0ACC2IYK6</accession>
<dbReference type="EMBL" id="JAPUUL010004136">
    <property type="protein sequence ID" value="KAJ8120300.1"/>
    <property type="molecule type" value="Genomic_DNA"/>
</dbReference>
<protein>
    <submittedName>
        <fullName evidence="1">Uncharacterized protein</fullName>
    </submittedName>
</protein>
<organism evidence="1 2">
    <name type="scientific">Lasiodiplodia mahajangana</name>
    <dbReference type="NCBI Taxonomy" id="1108764"/>
    <lineage>
        <taxon>Eukaryota</taxon>
        <taxon>Fungi</taxon>
        <taxon>Dikarya</taxon>
        <taxon>Ascomycota</taxon>
        <taxon>Pezizomycotina</taxon>
        <taxon>Dothideomycetes</taxon>
        <taxon>Dothideomycetes incertae sedis</taxon>
        <taxon>Botryosphaeriales</taxon>
        <taxon>Botryosphaeriaceae</taxon>
        <taxon>Lasiodiplodia</taxon>
    </lineage>
</organism>
<dbReference type="Proteomes" id="UP001153332">
    <property type="component" value="Unassembled WGS sequence"/>
</dbReference>
<sequence length="104" mass="11099">MQQKESVNPVPMYHAKTITAPAMRASFFLSQNRAPSPLFPSNLCRGLDLGKGLADLVSLLLLGTEELEALEVGKGFSTFRPLAALGPLAVLPLLIDLGLLPESL</sequence>
<evidence type="ECO:0000313" key="2">
    <source>
        <dbReference type="Proteomes" id="UP001153332"/>
    </source>
</evidence>
<comment type="caution">
    <text evidence="1">The sequence shown here is derived from an EMBL/GenBank/DDBJ whole genome shotgun (WGS) entry which is preliminary data.</text>
</comment>
<evidence type="ECO:0000313" key="1">
    <source>
        <dbReference type="EMBL" id="KAJ8120300.1"/>
    </source>
</evidence>
<keyword evidence="2" id="KW-1185">Reference proteome</keyword>
<proteinExistence type="predicted"/>
<name>A0ACC2IYK6_9PEZI</name>
<gene>
    <name evidence="1" type="ORF">O1611_g10400</name>
</gene>
<reference evidence="1" key="1">
    <citation type="submission" date="2022-12" db="EMBL/GenBank/DDBJ databases">
        <title>Genome Sequence of Lasiodiplodia mahajangana.</title>
        <authorList>
            <person name="Buettner E."/>
        </authorList>
    </citation>
    <scope>NUCLEOTIDE SEQUENCE</scope>
    <source>
        <strain evidence="1">VT137</strain>
    </source>
</reference>